<dbReference type="Proteomes" id="UP001317705">
    <property type="component" value="Chromosome"/>
</dbReference>
<sequence>MSRYRALKSSVDLHLQDLVRNHDKVYHLAVFERNDGGYDVLYGYGRRGASMRLGILKGGENLRDYQTAIRLMHKKETEQVQGDGYQYADGITPGVWNNLMPKPSAAPTAPATTQPKEPEPEAPAPAIGGNGPKSWFW</sequence>
<proteinExistence type="predicted"/>
<evidence type="ECO:0000313" key="3">
    <source>
        <dbReference type="Proteomes" id="UP001317705"/>
    </source>
</evidence>
<protein>
    <recommendedName>
        <fullName evidence="4">WGR domain-containing protein</fullName>
    </recommendedName>
</protein>
<gene>
    <name evidence="2" type="ORF">GURASL_16280</name>
</gene>
<feature type="compositionally biased region" description="Low complexity" evidence="1">
    <location>
        <begin position="101"/>
        <end position="115"/>
    </location>
</feature>
<dbReference type="RefSeq" id="WP_282003323.1">
    <property type="nucleotide sequence ID" value="NZ_AP027151.1"/>
</dbReference>
<keyword evidence="3" id="KW-1185">Reference proteome</keyword>
<evidence type="ECO:0000313" key="2">
    <source>
        <dbReference type="EMBL" id="BDV42705.1"/>
    </source>
</evidence>
<name>A0ABM8EJU3_9BACT</name>
<reference evidence="2 3" key="1">
    <citation type="submission" date="2022-12" db="EMBL/GenBank/DDBJ databases">
        <title>Polyphasic characterization of Geotalea uranireducens NIT-SL11 newly isolated from a complex of sewage sludge and microbially reduced graphene oxide.</title>
        <authorList>
            <person name="Xie L."/>
            <person name="Yoshida N."/>
            <person name="Meng L."/>
        </authorList>
    </citation>
    <scope>NUCLEOTIDE SEQUENCE [LARGE SCALE GENOMIC DNA]</scope>
    <source>
        <strain evidence="2 3">NIT-SL11</strain>
    </source>
</reference>
<feature type="region of interest" description="Disordered" evidence="1">
    <location>
        <begin position="98"/>
        <end position="137"/>
    </location>
</feature>
<dbReference type="EMBL" id="AP027151">
    <property type="protein sequence ID" value="BDV42705.1"/>
    <property type="molecule type" value="Genomic_DNA"/>
</dbReference>
<accession>A0ABM8EJU3</accession>
<organism evidence="2 3">
    <name type="scientific">Geotalea uraniireducens</name>
    <dbReference type="NCBI Taxonomy" id="351604"/>
    <lineage>
        <taxon>Bacteria</taxon>
        <taxon>Pseudomonadati</taxon>
        <taxon>Thermodesulfobacteriota</taxon>
        <taxon>Desulfuromonadia</taxon>
        <taxon>Geobacterales</taxon>
        <taxon>Geobacteraceae</taxon>
        <taxon>Geotalea</taxon>
    </lineage>
</organism>
<evidence type="ECO:0000256" key="1">
    <source>
        <dbReference type="SAM" id="MobiDB-lite"/>
    </source>
</evidence>
<evidence type="ECO:0008006" key="4">
    <source>
        <dbReference type="Google" id="ProtNLM"/>
    </source>
</evidence>